<dbReference type="AlphaFoldDB" id="A0A928TTQ2"/>
<gene>
    <name evidence="1" type="ORF">HS096_04515</name>
</gene>
<dbReference type="Proteomes" id="UP000710385">
    <property type="component" value="Unassembled WGS sequence"/>
</dbReference>
<evidence type="ECO:0000313" key="1">
    <source>
        <dbReference type="EMBL" id="MBE7525618.1"/>
    </source>
</evidence>
<reference evidence="1" key="1">
    <citation type="submission" date="2020-05" db="EMBL/GenBank/DDBJ databases">
        <title>High-Quality Genomes of Partial-Nitritation/Anammox System by Hierarchical Clustering Based Hybrid Assembly.</title>
        <authorList>
            <person name="Liu L."/>
            <person name="Wang Y."/>
            <person name="Che Y."/>
            <person name="Chen Y."/>
            <person name="Xia Y."/>
            <person name="Luo R."/>
            <person name="Cheng S.H."/>
            <person name="Zheng C."/>
            <person name="Zhang T."/>
        </authorList>
    </citation>
    <scope>NUCLEOTIDE SEQUENCE</scope>
    <source>
        <strain evidence="1">H1_PAT1</strain>
    </source>
</reference>
<accession>A0A928TTQ2</accession>
<comment type="caution">
    <text evidence="1">The sequence shown here is derived from an EMBL/GenBank/DDBJ whole genome shotgun (WGS) entry which is preliminary data.</text>
</comment>
<sequence>MLGRAIAAGLVPANVLANLFKSIQKASASSAKTFPLPKVDGDNTIALKVGDICDLTWSTRGQRPVYPEGPYGNRPVYSTGTLELALSVNLDVWVVTTKSRLDRWDAWWAECLPKDRIILAHVEESMSIHEIILRPWIDFAFRLGAAWYFMDYQQGWTPEEFAKAIYEGMLAEFRHAEDLIAWLFYEHHVSFARNLAEEIGSIIAQRHLPLPQ</sequence>
<proteinExistence type="predicted"/>
<protein>
    <submittedName>
        <fullName evidence="1">Uncharacterized protein</fullName>
    </submittedName>
</protein>
<dbReference type="EMBL" id="JABTTY010000001">
    <property type="protein sequence ID" value="MBE7525618.1"/>
    <property type="molecule type" value="Genomic_DNA"/>
</dbReference>
<evidence type="ECO:0000313" key="2">
    <source>
        <dbReference type="Proteomes" id="UP000710385"/>
    </source>
</evidence>
<organism evidence="1 2">
    <name type="scientific">candidate division WWE3 bacterium</name>
    <dbReference type="NCBI Taxonomy" id="2053526"/>
    <lineage>
        <taxon>Bacteria</taxon>
        <taxon>Katanobacteria</taxon>
    </lineage>
</organism>
<name>A0A928TTQ2_UNCKA</name>